<dbReference type="InterPro" id="IPR055066">
    <property type="entry name" value="AASDHPPT_N"/>
</dbReference>
<dbReference type="EC" id="2.7.8.7" evidence="1"/>
<name>A0AAN6YLQ1_9PEZI</name>
<feature type="compositionally biased region" description="Low complexity" evidence="3">
    <location>
        <begin position="146"/>
        <end position="155"/>
    </location>
</feature>
<dbReference type="PANTHER" id="PTHR12215">
    <property type="entry name" value="PHOSPHOPANTETHEINE TRANSFERASE"/>
    <property type="match status" value="1"/>
</dbReference>
<reference evidence="5" key="2">
    <citation type="submission" date="2023-05" db="EMBL/GenBank/DDBJ databases">
        <authorList>
            <consortium name="Lawrence Berkeley National Laboratory"/>
            <person name="Steindorff A."/>
            <person name="Hensen N."/>
            <person name="Bonometti L."/>
            <person name="Westerberg I."/>
            <person name="Brannstrom I.O."/>
            <person name="Guillou S."/>
            <person name="Cros-Aarteil S."/>
            <person name="Calhoun S."/>
            <person name="Haridas S."/>
            <person name="Kuo A."/>
            <person name="Mondo S."/>
            <person name="Pangilinan J."/>
            <person name="Riley R."/>
            <person name="Labutti K."/>
            <person name="Andreopoulos B."/>
            <person name="Lipzen A."/>
            <person name="Chen C."/>
            <person name="Yanf M."/>
            <person name="Daum C."/>
            <person name="Ng V."/>
            <person name="Clum A."/>
            <person name="Ohm R."/>
            <person name="Martin F."/>
            <person name="Silar P."/>
            <person name="Natvig D."/>
            <person name="Lalanne C."/>
            <person name="Gautier V."/>
            <person name="Ament-Velasquez S.L."/>
            <person name="Kruys A."/>
            <person name="Hutchinson M.I."/>
            <person name="Powell A.J."/>
            <person name="Barry K."/>
            <person name="Miller A.N."/>
            <person name="Grigoriev I.V."/>
            <person name="Debuchy R."/>
            <person name="Gladieux P."/>
            <person name="Thoren M.H."/>
            <person name="Johannesson H."/>
        </authorList>
    </citation>
    <scope>NUCLEOTIDE SEQUENCE</scope>
    <source>
        <strain evidence="5">PSN293</strain>
    </source>
</reference>
<organism evidence="5 6">
    <name type="scientific">Rhypophila decipiens</name>
    <dbReference type="NCBI Taxonomy" id="261697"/>
    <lineage>
        <taxon>Eukaryota</taxon>
        <taxon>Fungi</taxon>
        <taxon>Dikarya</taxon>
        <taxon>Ascomycota</taxon>
        <taxon>Pezizomycotina</taxon>
        <taxon>Sordariomycetes</taxon>
        <taxon>Sordariomycetidae</taxon>
        <taxon>Sordariales</taxon>
        <taxon>Naviculisporaceae</taxon>
        <taxon>Rhypophila</taxon>
    </lineage>
</organism>
<dbReference type="AlphaFoldDB" id="A0AAN6YLQ1"/>
<accession>A0AAN6YLQ1</accession>
<proteinExistence type="predicted"/>
<dbReference type="PANTHER" id="PTHR12215:SF10">
    <property type="entry name" value="L-AMINOADIPATE-SEMIALDEHYDE DEHYDROGENASE-PHOSPHOPANTETHEINYL TRANSFERASE"/>
    <property type="match status" value="1"/>
</dbReference>
<keyword evidence="2" id="KW-0808">Transferase</keyword>
<dbReference type="Proteomes" id="UP001301769">
    <property type="component" value="Unassembled WGS sequence"/>
</dbReference>
<evidence type="ECO:0000313" key="5">
    <source>
        <dbReference type="EMBL" id="KAK4218987.1"/>
    </source>
</evidence>
<evidence type="ECO:0000259" key="4">
    <source>
        <dbReference type="Pfam" id="PF22624"/>
    </source>
</evidence>
<dbReference type="InterPro" id="IPR050559">
    <property type="entry name" value="P-Pant_transferase_sf"/>
</dbReference>
<feature type="domain" description="4'-phosphopantetheinyl transferase N-terminal" evidence="4">
    <location>
        <begin position="37"/>
        <end position="123"/>
    </location>
</feature>
<evidence type="ECO:0000256" key="3">
    <source>
        <dbReference type="SAM" id="MobiDB-lite"/>
    </source>
</evidence>
<feature type="compositionally biased region" description="Acidic residues" evidence="3">
    <location>
        <begin position="298"/>
        <end position="310"/>
    </location>
</feature>
<evidence type="ECO:0000313" key="6">
    <source>
        <dbReference type="Proteomes" id="UP001301769"/>
    </source>
</evidence>
<dbReference type="EMBL" id="MU858050">
    <property type="protein sequence ID" value="KAK4218987.1"/>
    <property type="molecule type" value="Genomic_DNA"/>
</dbReference>
<evidence type="ECO:0000256" key="1">
    <source>
        <dbReference type="ARBA" id="ARBA00013172"/>
    </source>
</evidence>
<dbReference type="GO" id="GO:0005829">
    <property type="term" value="C:cytosol"/>
    <property type="evidence" value="ECO:0007669"/>
    <property type="project" value="TreeGrafter"/>
</dbReference>
<dbReference type="GO" id="GO:0000287">
    <property type="term" value="F:magnesium ion binding"/>
    <property type="evidence" value="ECO:0007669"/>
    <property type="project" value="InterPro"/>
</dbReference>
<feature type="compositionally biased region" description="Pro residues" evidence="3">
    <location>
        <begin position="128"/>
        <end position="145"/>
    </location>
</feature>
<feature type="region of interest" description="Disordered" evidence="3">
    <location>
        <begin position="128"/>
        <end position="166"/>
    </location>
</feature>
<sequence>MPSATEPPRPVLVQWILDTRSWYPEATQTKQLAIHASRALSLLPESERAGVLKYYHVRDAKMSLASALLKHLAVSKLAPVPWQSSTITRDGRTKPIFRDPTTGAQPVSFNVTHQAGLVALVAVAHYQPPTPESSPSSSPSPPSPASLPSSSETATPSPPPEDMLPASVETGIDLVCTSERRDRDHRILETEGWPAFVDMHADVFAPSEAYYLKYQILSAIPSLFPQSSNSGLTLSQINDGKLRAFYALWALREAYVKLTGEALLAEWLRELEFIRFRPPLPAPEGAIDGSLSSSSSDSEADSESSFLEDEGEQVIRKIEIKFRGRQVDDVNICLKSMGPDYMICTAVRTPERKEDGFGWRLGGFDVLKLEDVIDFAETH</sequence>
<comment type="caution">
    <text evidence="5">The sequence shown here is derived from an EMBL/GenBank/DDBJ whole genome shotgun (WGS) entry which is preliminary data.</text>
</comment>
<reference evidence="5" key="1">
    <citation type="journal article" date="2023" name="Mol. Phylogenet. Evol.">
        <title>Genome-scale phylogeny and comparative genomics of the fungal order Sordariales.</title>
        <authorList>
            <person name="Hensen N."/>
            <person name="Bonometti L."/>
            <person name="Westerberg I."/>
            <person name="Brannstrom I.O."/>
            <person name="Guillou S."/>
            <person name="Cros-Aarteil S."/>
            <person name="Calhoun S."/>
            <person name="Haridas S."/>
            <person name="Kuo A."/>
            <person name="Mondo S."/>
            <person name="Pangilinan J."/>
            <person name="Riley R."/>
            <person name="LaButti K."/>
            <person name="Andreopoulos B."/>
            <person name="Lipzen A."/>
            <person name="Chen C."/>
            <person name="Yan M."/>
            <person name="Daum C."/>
            <person name="Ng V."/>
            <person name="Clum A."/>
            <person name="Steindorff A."/>
            <person name="Ohm R.A."/>
            <person name="Martin F."/>
            <person name="Silar P."/>
            <person name="Natvig D.O."/>
            <person name="Lalanne C."/>
            <person name="Gautier V."/>
            <person name="Ament-Velasquez S.L."/>
            <person name="Kruys A."/>
            <person name="Hutchinson M.I."/>
            <person name="Powell A.J."/>
            <person name="Barry K."/>
            <person name="Miller A.N."/>
            <person name="Grigoriev I.V."/>
            <person name="Debuchy R."/>
            <person name="Gladieux P."/>
            <person name="Hiltunen Thoren M."/>
            <person name="Johannesson H."/>
        </authorList>
    </citation>
    <scope>NUCLEOTIDE SEQUENCE</scope>
    <source>
        <strain evidence="5">PSN293</strain>
    </source>
</reference>
<feature type="region of interest" description="Disordered" evidence="3">
    <location>
        <begin position="287"/>
        <end position="310"/>
    </location>
</feature>
<feature type="compositionally biased region" description="Low complexity" evidence="3">
    <location>
        <begin position="288"/>
        <end position="297"/>
    </location>
</feature>
<evidence type="ECO:0000256" key="2">
    <source>
        <dbReference type="ARBA" id="ARBA00022679"/>
    </source>
</evidence>
<keyword evidence="6" id="KW-1185">Reference proteome</keyword>
<dbReference type="InterPro" id="IPR037143">
    <property type="entry name" value="4-PPantetheinyl_Trfase_dom_sf"/>
</dbReference>
<dbReference type="GO" id="GO:0008897">
    <property type="term" value="F:holo-[acyl-carrier-protein] synthase activity"/>
    <property type="evidence" value="ECO:0007669"/>
    <property type="project" value="UniProtKB-EC"/>
</dbReference>
<protein>
    <recommendedName>
        <fullName evidence="1">holo-[acyl-carrier-protein] synthase</fullName>
        <ecNumber evidence="1">2.7.8.7</ecNumber>
    </recommendedName>
</protein>
<dbReference type="Pfam" id="PF22624">
    <property type="entry name" value="AASDHPPT_N"/>
    <property type="match status" value="1"/>
</dbReference>
<gene>
    <name evidence="5" type="ORF">QBC37DRAFT_165850</name>
</gene>
<dbReference type="Gene3D" id="3.90.470.20">
    <property type="entry name" value="4'-phosphopantetheinyl transferase domain"/>
    <property type="match status" value="2"/>
</dbReference>
<dbReference type="GO" id="GO:0019878">
    <property type="term" value="P:lysine biosynthetic process via aminoadipic acid"/>
    <property type="evidence" value="ECO:0007669"/>
    <property type="project" value="TreeGrafter"/>
</dbReference>
<dbReference type="SUPFAM" id="SSF56214">
    <property type="entry name" value="4'-phosphopantetheinyl transferase"/>
    <property type="match status" value="2"/>
</dbReference>